<dbReference type="GO" id="GO:0006914">
    <property type="term" value="P:autophagy"/>
    <property type="evidence" value="ECO:0007669"/>
    <property type="project" value="InterPro"/>
</dbReference>
<evidence type="ECO:0000256" key="1">
    <source>
        <dbReference type="ARBA" id="ARBA00004329"/>
    </source>
</evidence>
<gene>
    <name evidence="5" type="ORF">OLC1_LOCUS1078</name>
</gene>
<accession>A0AAV1C099</accession>
<dbReference type="GO" id="GO:0000407">
    <property type="term" value="C:phagophore assembly site"/>
    <property type="evidence" value="ECO:0007669"/>
    <property type="project" value="UniProtKB-SubCell"/>
</dbReference>
<dbReference type="AlphaFoldDB" id="A0AAV1C099"/>
<comment type="subcellular location">
    <subcellularLocation>
        <location evidence="1">Preautophagosomal structure</location>
    </subcellularLocation>
</comment>
<feature type="region of interest" description="Disordered" evidence="2">
    <location>
        <begin position="787"/>
        <end position="810"/>
    </location>
</feature>
<dbReference type="InterPro" id="IPR015943">
    <property type="entry name" value="WD40/YVTN_repeat-like_dom_sf"/>
</dbReference>
<dbReference type="InterPro" id="IPR022175">
    <property type="entry name" value="BCAS3_dom"/>
</dbReference>
<organism evidence="5 6">
    <name type="scientific">Oldenlandia corymbosa var. corymbosa</name>
    <dbReference type="NCBI Taxonomy" id="529605"/>
    <lineage>
        <taxon>Eukaryota</taxon>
        <taxon>Viridiplantae</taxon>
        <taxon>Streptophyta</taxon>
        <taxon>Embryophyta</taxon>
        <taxon>Tracheophyta</taxon>
        <taxon>Spermatophyta</taxon>
        <taxon>Magnoliopsida</taxon>
        <taxon>eudicotyledons</taxon>
        <taxon>Gunneridae</taxon>
        <taxon>Pentapetalae</taxon>
        <taxon>asterids</taxon>
        <taxon>lamiids</taxon>
        <taxon>Gentianales</taxon>
        <taxon>Rubiaceae</taxon>
        <taxon>Rubioideae</taxon>
        <taxon>Spermacoceae</taxon>
        <taxon>Hedyotis-Oldenlandia complex</taxon>
        <taxon>Oldenlandia</taxon>
    </lineage>
</organism>
<keyword evidence="6" id="KW-1185">Reference proteome</keyword>
<feature type="domain" description="BCAS3 WD40" evidence="4">
    <location>
        <begin position="95"/>
        <end position="274"/>
    </location>
</feature>
<dbReference type="PANTHER" id="PTHR13268:SF7">
    <property type="entry name" value="AUTOPHAGY-RELATED PROTEIN 18F"/>
    <property type="match status" value="1"/>
</dbReference>
<evidence type="ECO:0000259" key="4">
    <source>
        <dbReference type="Pfam" id="PF21034"/>
    </source>
</evidence>
<feature type="region of interest" description="Disordered" evidence="2">
    <location>
        <begin position="1"/>
        <end position="24"/>
    </location>
</feature>
<feature type="domain" description="BCAS3" evidence="3">
    <location>
        <begin position="617"/>
        <end position="761"/>
    </location>
</feature>
<feature type="domain" description="BCAS3 WD40" evidence="4">
    <location>
        <begin position="365"/>
        <end position="474"/>
    </location>
</feature>
<dbReference type="GO" id="GO:0042594">
    <property type="term" value="P:response to starvation"/>
    <property type="evidence" value="ECO:0007669"/>
    <property type="project" value="TreeGrafter"/>
</dbReference>
<protein>
    <submittedName>
        <fullName evidence="5">OLC1v1022848C4</fullName>
    </submittedName>
</protein>
<dbReference type="SMART" id="SM00320">
    <property type="entry name" value="WD40"/>
    <property type="match status" value="2"/>
</dbReference>
<dbReference type="InterPro" id="IPR045142">
    <property type="entry name" value="BCAS3-like"/>
</dbReference>
<evidence type="ECO:0000256" key="2">
    <source>
        <dbReference type="SAM" id="MobiDB-lite"/>
    </source>
</evidence>
<dbReference type="InterPro" id="IPR036322">
    <property type="entry name" value="WD40_repeat_dom_sf"/>
</dbReference>
<proteinExistence type="predicted"/>
<reference evidence="5" key="1">
    <citation type="submission" date="2023-03" db="EMBL/GenBank/DDBJ databases">
        <authorList>
            <person name="Julca I."/>
        </authorList>
    </citation>
    <scope>NUCLEOTIDE SEQUENCE</scope>
</reference>
<dbReference type="SUPFAM" id="SSF50978">
    <property type="entry name" value="WD40 repeat-like"/>
    <property type="match status" value="1"/>
</dbReference>
<evidence type="ECO:0000259" key="3">
    <source>
        <dbReference type="Pfam" id="PF12490"/>
    </source>
</evidence>
<dbReference type="PANTHER" id="PTHR13268">
    <property type="entry name" value="BREAST CARCINOMA AMPLIFIED SEQUENCE 3"/>
    <property type="match status" value="1"/>
</dbReference>
<dbReference type="Pfam" id="PF12490">
    <property type="entry name" value="BCAS3"/>
    <property type="match status" value="1"/>
</dbReference>
<dbReference type="EMBL" id="OX459118">
    <property type="protein sequence ID" value="CAI9088508.1"/>
    <property type="molecule type" value="Genomic_DNA"/>
</dbReference>
<name>A0AAV1C099_OLDCO</name>
<dbReference type="InterPro" id="IPR001680">
    <property type="entry name" value="WD40_rpt"/>
</dbReference>
<sequence>MGMKNDGQKPMPGGAGRGSGGGGGGGGGFIPSSFKAFSSYFRIVSSGASTVASTVKSAASAASAIVDRELESSRDQVHWTAFDKLECEGSISSRQVLLLGFRHGFQVWDVEDVSNVHNLVTRQDGPVSFMQILPKLLASKQPGDKFADSRPLLIICADGRFPGGNSIQEAGPSNATTHHVHELPNGSFPPTVVCFYSLRSHSYEHMLKFRSAVHLVRCSSRVIAVLQTSQLHCFDAATLEKEYSILTNPVPLGCGFGGGFGPLAVGPRWMAYSGSPVDVSNSGRVSPQELTPSASFPGPASNGSLVAHYAKESSKHLAAGILTLGDMGYKKLTKYYSESNLESGSACVGVHGVANGQSNDEENIGMVIVRDTVEKNVITQFRAHKSPISSLCFDPSGTLLVTASVQGHNINVFRIIPSSAVSGASYVHLYRLQRGLTNAVIQDISFSRDSEWIIISSSRGTSHLFAISPFGGSVGCQPAEPFVSSKGSGFGTMSRMPVCQSPNSGMKVLNQQSYFCSEPPITLSVVSRIKSGNNGWRNAVTGAAVAATGRMNIPSGVVSAIFHYQKGNDLYPETSFLKTNCCLLVFSSPGYLTQYSMRVSSGSDSLMALQGSGIGYDSSVDSDSKLVIDAVRKWNVCRKHNRKEREENIDIYGENGCSDSNKVFPEGMRKTKGVSSEVRGTLIKDKLASEEKYHMYISEAELEMHPLQVPLWTKPEMYFHTMGKDGITVSDEAFLSGEFEIERMPTRSIEVSSKELVPVFDYLQAPKFQPERQVKDGSNDGELLFQRPVASENQKVRSSSSSGSLDTMTSGGIAVNELHNAAAEEGGWHGLDMPTDAGEGVVNNAGHLEANGHQLETVNNIEQFVTETKFDFVNNSTFGLDEESEREGSFEEFD</sequence>
<dbReference type="Gene3D" id="2.130.10.10">
    <property type="entry name" value="YVTN repeat-like/Quinoprotein amine dehydrogenase"/>
    <property type="match status" value="1"/>
</dbReference>
<evidence type="ECO:0000313" key="6">
    <source>
        <dbReference type="Proteomes" id="UP001161247"/>
    </source>
</evidence>
<evidence type="ECO:0000313" key="5">
    <source>
        <dbReference type="EMBL" id="CAI9088508.1"/>
    </source>
</evidence>
<dbReference type="InterPro" id="IPR048382">
    <property type="entry name" value="BCAS3_WD40"/>
</dbReference>
<dbReference type="Pfam" id="PF21034">
    <property type="entry name" value="BCAS3_WD40"/>
    <property type="match status" value="2"/>
</dbReference>
<feature type="compositionally biased region" description="Gly residues" evidence="2">
    <location>
        <begin position="13"/>
        <end position="24"/>
    </location>
</feature>
<dbReference type="Proteomes" id="UP001161247">
    <property type="component" value="Chromosome 1"/>
</dbReference>